<dbReference type="PANTHER" id="PTHR38035">
    <property type="entry name" value="UPF0070 PROTEIN YFGM"/>
    <property type="match status" value="1"/>
</dbReference>
<gene>
    <name evidence="11" type="ORF">AMC99_00597</name>
</gene>
<name>A0A0M5KY77_9SPHN</name>
<evidence type="ECO:0000313" key="12">
    <source>
        <dbReference type="Proteomes" id="UP000057938"/>
    </source>
</evidence>
<evidence type="ECO:0000256" key="6">
    <source>
        <dbReference type="ARBA" id="ARBA00023136"/>
    </source>
</evidence>
<evidence type="ECO:0000256" key="2">
    <source>
        <dbReference type="ARBA" id="ARBA00004236"/>
    </source>
</evidence>
<dbReference type="InterPro" id="IPR018704">
    <property type="entry name" value="SecYEG/CpoB_TPR"/>
</dbReference>
<evidence type="ECO:0000256" key="4">
    <source>
        <dbReference type="ARBA" id="ARBA00022692"/>
    </source>
</evidence>
<protein>
    <recommendedName>
        <fullName evidence="10">Ancillary SecYEG translocon subunit/Cell division coordinator CpoB TPR domain-containing protein</fullName>
    </recommendedName>
</protein>
<dbReference type="Pfam" id="PF09976">
    <property type="entry name" value="TPR_21"/>
    <property type="match status" value="1"/>
</dbReference>
<dbReference type="PANTHER" id="PTHR38035:SF1">
    <property type="entry name" value="ANCILLARY SECYEG TRANSLOCON SUBUNIT"/>
    <property type="match status" value="1"/>
</dbReference>
<dbReference type="PATRIC" id="fig|361183.4.peg.588"/>
<keyword evidence="3" id="KW-1003">Cell membrane</keyword>
<feature type="region of interest" description="Disordered" evidence="8">
    <location>
        <begin position="1"/>
        <end position="20"/>
    </location>
</feature>
<dbReference type="OrthoDB" id="7173339at2"/>
<keyword evidence="5 9" id="KW-1133">Transmembrane helix</keyword>
<dbReference type="GO" id="GO:0044877">
    <property type="term" value="F:protein-containing complex binding"/>
    <property type="evidence" value="ECO:0007669"/>
    <property type="project" value="InterPro"/>
</dbReference>
<dbReference type="Proteomes" id="UP000057938">
    <property type="component" value="Chromosome"/>
</dbReference>
<evidence type="ECO:0000256" key="9">
    <source>
        <dbReference type="SAM" id="Phobius"/>
    </source>
</evidence>
<evidence type="ECO:0000313" key="11">
    <source>
        <dbReference type="EMBL" id="ALE15907.1"/>
    </source>
</evidence>
<evidence type="ECO:0000256" key="1">
    <source>
        <dbReference type="ARBA" id="ARBA00004167"/>
    </source>
</evidence>
<sequence length="262" mass="27843">MALTPSNNKSREEKMAERQAAQDDVLMREIDDAVRQDEYARLAKTYGRPLLVLLVVGLIAFAGYLFWDSQREGKMEEQSEALVGALDQLDAGNLDSAAQQAAALAANSEGGAWASARLIEAGVAMEQGKNADAVKIFAEVAGNEDAPAALRDLARIREVAANYDNMKPDDVIAKLKPMAVPGNAYFGSAGELVAMAYLEKGDRKQAGTLFGEIAKSDDVPETLQSRARQMAGLLGIDAVEDVDELLEQQGAGTGIPAGQGSE</sequence>
<evidence type="ECO:0000256" key="7">
    <source>
        <dbReference type="ARBA" id="ARBA00023186"/>
    </source>
</evidence>
<comment type="subcellular location">
    <subcellularLocation>
        <location evidence="2">Cell membrane</location>
    </subcellularLocation>
    <subcellularLocation>
        <location evidence="1">Membrane</location>
        <topology evidence="1">Single-pass membrane protein</topology>
    </subcellularLocation>
</comment>
<evidence type="ECO:0000256" key="8">
    <source>
        <dbReference type="SAM" id="MobiDB-lite"/>
    </source>
</evidence>
<dbReference type="AlphaFoldDB" id="A0A0M5KY77"/>
<evidence type="ECO:0000259" key="10">
    <source>
        <dbReference type="Pfam" id="PF09976"/>
    </source>
</evidence>
<keyword evidence="7" id="KW-0143">Chaperone</keyword>
<dbReference type="STRING" id="361183.AMC99_00597"/>
<feature type="domain" description="Ancillary SecYEG translocon subunit/Cell division coordinator CpoB TPR" evidence="10">
    <location>
        <begin position="44"/>
        <end position="208"/>
    </location>
</feature>
<feature type="compositionally biased region" description="Basic and acidic residues" evidence="8">
    <location>
        <begin position="9"/>
        <end position="20"/>
    </location>
</feature>
<proteinExistence type="predicted"/>
<organism evidence="11 12">
    <name type="scientific">Altererythrobacter epoxidivorans</name>
    <dbReference type="NCBI Taxonomy" id="361183"/>
    <lineage>
        <taxon>Bacteria</taxon>
        <taxon>Pseudomonadati</taxon>
        <taxon>Pseudomonadota</taxon>
        <taxon>Alphaproteobacteria</taxon>
        <taxon>Sphingomonadales</taxon>
        <taxon>Erythrobacteraceae</taxon>
        <taxon>Altererythrobacter</taxon>
    </lineage>
</organism>
<dbReference type="KEGG" id="aep:AMC99_00597"/>
<dbReference type="InterPro" id="IPR026039">
    <property type="entry name" value="YfgM"/>
</dbReference>
<keyword evidence="6 9" id="KW-0472">Membrane</keyword>
<evidence type="ECO:0000256" key="5">
    <source>
        <dbReference type="ARBA" id="ARBA00022989"/>
    </source>
</evidence>
<evidence type="ECO:0000256" key="3">
    <source>
        <dbReference type="ARBA" id="ARBA00022475"/>
    </source>
</evidence>
<keyword evidence="4 9" id="KW-0812">Transmembrane</keyword>
<feature type="transmembrane region" description="Helical" evidence="9">
    <location>
        <begin position="50"/>
        <end position="67"/>
    </location>
</feature>
<dbReference type="EMBL" id="CP012669">
    <property type="protein sequence ID" value="ALE15907.1"/>
    <property type="molecule type" value="Genomic_DNA"/>
</dbReference>
<reference evidence="11 12" key="1">
    <citation type="submission" date="2015-09" db="EMBL/GenBank/DDBJ databases">
        <title>Complete genome sequence of a benzo[a]pyrene-degrading bacterium Altererythrobacter epoxidivorans CGMCC 1.7731T.</title>
        <authorList>
            <person name="Li Z."/>
            <person name="Cheng H."/>
            <person name="Huo Y."/>
            <person name="Xu X."/>
        </authorList>
    </citation>
    <scope>NUCLEOTIDE SEQUENCE [LARGE SCALE GENOMIC DNA]</scope>
    <source>
        <strain evidence="11 12">CGMCC 1.7731</strain>
    </source>
</reference>
<accession>A0A0M5KY77</accession>
<dbReference type="GO" id="GO:0005886">
    <property type="term" value="C:plasma membrane"/>
    <property type="evidence" value="ECO:0007669"/>
    <property type="project" value="UniProtKB-SubCell"/>
</dbReference>
<keyword evidence="12" id="KW-1185">Reference proteome</keyword>